<sequence>MSEIKNIDIPAEIQFRGIELISSNIASSSVNIENNQAFTFEIKTEIQLSQENKFIIVIIGVQILNGAKDIQLGSLTTSNIYYIDNYDSIVTQDSNGKISIPDALITTLNSISISTTRGVMWNTFKGTFLHNAILPILDPTSINSQRAE</sequence>
<protein>
    <submittedName>
        <fullName evidence="1">Uncharacterized protein</fullName>
    </submittedName>
</protein>
<dbReference type="Proteomes" id="UP001595906">
    <property type="component" value="Unassembled WGS sequence"/>
</dbReference>
<accession>A0ABV8PWZ8</accession>
<name>A0ABV8PWZ8_9BACT</name>
<gene>
    <name evidence="1" type="ORF">ACFOW1_06205</name>
</gene>
<evidence type="ECO:0000313" key="2">
    <source>
        <dbReference type="Proteomes" id="UP001595906"/>
    </source>
</evidence>
<comment type="caution">
    <text evidence="1">The sequence shown here is derived from an EMBL/GenBank/DDBJ whole genome shotgun (WGS) entry which is preliminary data.</text>
</comment>
<dbReference type="RefSeq" id="WP_379012957.1">
    <property type="nucleotide sequence ID" value="NZ_JBHSDC010000007.1"/>
</dbReference>
<reference evidence="2" key="1">
    <citation type="journal article" date="2019" name="Int. J. Syst. Evol. Microbiol.">
        <title>The Global Catalogue of Microorganisms (GCM) 10K type strain sequencing project: providing services to taxonomists for standard genome sequencing and annotation.</title>
        <authorList>
            <consortium name="The Broad Institute Genomics Platform"/>
            <consortium name="The Broad Institute Genome Sequencing Center for Infectious Disease"/>
            <person name="Wu L."/>
            <person name="Ma J."/>
        </authorList>
    </citation>
    <scope>NUCLEOTIDE SEQUENCE [LARGE SCALE GENOMIC DNA]</scope>
    <source>
        <strain evidence="2">CECT 8010</strain>
    </source>
</reference>
<dbReference type="EMBL" id="JBHSDC010000007">
    <property type="protein sequence ID" value="MFC4231472.1"/>
    <property type="molecule type" value="Genomic_DNA"/>
</dbReference>
<organism evidence="1 2">
    <name type="scientific">Parasediminibacterium paludis</name>
    <dbReference type="NCBI Taxonomy" id="908966"/>
    <lineage>
        <taxon>Bacteria</taxon>
        <taxon>Pseudomonadati</taxon>
        <taxon>Bacteroidota</taxon>
        <taxon>Chitinophagia</taxon>
        <taxon>Chitinophagales</taxon>
        <taxon>Chitinophagaceae</taxon>
        <taxon>Parasediminibacterium</taxon>
    </lineage>
</organism>
<keyword evidence="2" id="KW-1185">Reference proteome</keyword>
<evidence type="ECO:0000313" key="1">
    <source>
        <dbReference type="EMBL" id="MFC4231472.1"/>
    </source>
</evidence>
<proteinExistence type="predicted"/>